<gene>
    <name evidence="4" type="ORF">GCM10007298_09000</name>
</gene>
<comment type="caution">
    <text evidence="4">The sequence shown here is derived from an EMBL/GenBank/DDBJ whole genome shotgun (WGS) entry which is preliminary data.</text>
</comment>
<dbReference type="PANTHER" id="PTHR21660">
    <property type="entry name" value="THIOESTERASE SUPERFAMILY MEMBER-RELATED"/>
    <property type="match status" value="1"/>
</dbReference>
<dbReference type="InterPro" id="IPR003736">
    <property type="entry name" value="PAAI_dom"/>
</dbReference>
<dbReference type="SUPFAM" id="SSF54637">
    <property type="entry name" value="Thioesterase/thiol ester dehydrase-isomerase"/>
    <property type="match status" value="1"/>
</dbReference>
<protein>
    <recommendedName>
        <fullName evidence="3">Thioesterase domain-containing protein</fullName>
    </recommendedName>
</protein>
<dbReference type="InterPro" id="IPR039298">
    <property type="entry name" value="ACOT13"/>
</dbReference>
<dbReference type="EMBL" id="BMCS01000001">
    <property type="protein sequence ID" value="GGF15160.1"/>
    <property type="molecule type" value="Genomic_DNA"/>
</dbReference>
<dbReference type="InterPro" id="IPR006683">
    <property type="entry name" value="Thioestr_dom"/>
</dbReference>
<dbReference type="NCBIfam" id="TIGR00369">
    <property type="entry name" value="unchar_dom_1"/>
    <property type="match status" value="1"/>
</dbReference>
<sequence length="159" mass="17231">MSEPRREYTWAPPGARERSTLPGLQQIRAQIDGSMQLSPAASTLDYRPVDAGEGWAVIEMEPREFHCNAHGTVQGGVIAAVIDSAFGSALMTVNVDNRRFSTLDLSCRYIRAISPDSGAIRVRAEVEHHGRTTATVRAEVHDAQGRLVASASSTLLMLS</sequence>
<dbReference type="Proteomes" id="UP000632454">
    <property type="component" value="Unassembled WGS sequence"/>
</dbReference>
<organism evidence="4 5">
    <name type="scientific">Williamsia phyllosphaerae</name>
    <dbReference type="NCBI Taxonomy" id="885042"/>
    <lineage>
        <taxon>Bacteria</taxon>
        <taxon>Bacillati</taxon>
        <taxon>Actinomycetota</taxon>
        <taxon>Actinomycetes</taxon>
        <taxon>Mycobacteriales</taxon>
        <taxon>Nocardiaceae</taxon>
        <taxon>Williamsia</taxon>
    </lineage>
</organism>
<dbReference type="PANTHER" id="PTHR21660:SF1">
    <property type="entry name" value="ACYL-COENZYME A THIOESTERASE 13"/>
    <property type="match status" value="1"/>
</dbReference>
<dbReference type="Gene3D" id="3.10.129.10">
    <property type="entry name" value="Hotdog Thioesterase"/>
    <property type="match status" value="1"/>
</dbReference>
<reference evidence="5" key="1">
    <citation type="journal article" date="2019" name="Int. J. Syst. Evol. Microbiol.">
        <title>The Global Catalogue of Microorganisms (GCM) 10K type strain sequencing project: providing services to taxonomists for standard genome sequencing and annotation.</title>
        <authorList>
            <consortium name="The Broad Institute Genomics Platform"/>
            <consortium name="The Broad Institute Genome Sequencing Center for Infectious Disease"/>
            <person name="Wu L."/>
            <person name="Ma J."/>
        </authorList>
    </citation>
    <scope>NUCLEOTIDE SEQUENCE [LARGE SCALE GENOMIC DNA]</scope>
    <source>
        <strain evidence="5">CCM 7855</strain>
    </source>
</reference>
<dbReference type="RefSeq" id="WP_229704884.1">
    <property type="nucleotide sequence ID" value="NZ_BMCS01000001.1"/>
</dbReference>
<feature type="domain" description="Thioesterase" evidence="3">
    <location>
        <begin position="70"/>
        <end position="149"/>
    </location>
</feature>
<evidence type="ECO:0000259" key="3">
    <source>
        <dbReference type="Pfam" id="PF03061"/>
    </source>
</evidence>
<evidence type="ECO:0000313" key="5">
    <source>
        <dbReference type="Proteomes" id="UP000632454"/>
    </source>
</evidence>
<evidence type="ECO:0000313" key="4">
    <source>
        <dbReference type="EMBL" id="GGF15160.1"/>
    </source>
</evidence>
<keyword evidence="2" id="KW-0378">Hydrolase</keyword>
<proteinExistence type="inferred from homology"/>
<dbReference type="Pfam" id="PF03061">
    <property type="entry name" value="4HBT"/>
    <property type="match status" value="1"/>
</dbReference>
<dbReference type="InterPro" id="IPR029069">
    <property type="entry name" value="HotDog_dom_sf"/>
</dbReference>
<dbReference type="CDD" id="cd03443">
    <property type="entry name" value="PaaI_thioesterase"/>
    <property type="match status" value="1"/>
</dbReference>
<keyword evidence="5" id="KW-1185">Reference proteome</keyword>
<evidence type="ECO:0000256" key="1">
    <source>
        <dbReference type="ARBA" id="ARBA00008324"/>
    </source>
</evidence>
<comment type="similarity">
    <text evidence="1">Belongs to the thioesterase PaaI family.</text>
</comment>
<accession>A0ABQ1UBZ4</accession>
<evidence type="ECO:0000256" key="2">
    <source>
        <dbReference type="ARBA" id="ARBA00022801"/>
    </source>
</evidence>
<name>A0ABQ1UBZ4_9NOCA</name>